<protein>
    <submittedName>
        <fullName evidence="1">LPS export ABC transporter periplasmic protein LptC</fullName>
    </submittedName>
</protein>
<sequence length="187" mass="21234">MTFSFSFIKIFKSAIILFCVIVLFSCESDLKKVQKLSETSFIPTGEADSINLKYTDSGKIKSILKSPKMLDYSNIQNAFTEFPKGIHLTLMDEKGNKSTVVADYAISYKKTEIIDLQGNVIITSHDGKKLETSQLYFDQKNEWFFTEKLFKYTDEAGGYLEGPGVDFSKDFKIFNMQKSNGEVNTLD</sequence>
<comment type="caution">
    <text evidence="1">The sequence shown here is derived from an EMBL/GenBank/DDBJ whole genome shotgun (WGS) entry which is preliminary data.</text>
</comment>
<dbReference type="Gene3D" id="2.60.450.10">
    <property type="entry name" value="Lipopolysaccharide (LPS) transport protein A like domain"/>
    <property type="match status" value="1"/>
</dbReference>
<accession>A0ABX0IF29</accession>
<dbReference type="Pfam" id="PF06835">
    <property type="entry name" value="LptC"/>
    <property type="match status" value="1"/>
</dbReference>
<dbReference type="Proteomes" id="UP000761423">
    <property type="component" value="Unassembled WGS sequence"/>
</dbReference>
<name>A0ABX0IF29_9FLAO</name>
<dbReference type="RefSeq" id="WP_166237002.1">
    <property type="nucleotide sequence ID" value="NZ_JAAJBV010000006.1"/>
</dbReference>
<gene>
    <name evidence="1" type="primary">lptC</name>
    <name evidence="1" type="ORF">G4L40_08980</name>
</gene>
<proteinExistence type="predicted"/>
<evidence type="ECO:0000313" key="1">
    <source>
        <dbReference type="EMBL" id="NHM04835.1"/>
    </source>
</evidence>
<dbReference type="EMBL" id="JAAJBV010000006">
    <property type="protein sequence ID" value="NHM04835.1"/>
    <property type="molecule type" value="Genomic_DNA"/>
</dbReference>
<organism evidence="1 2">
    <name type="scientific">Flavobacterium celericrescens</name>
    <dbReference type="NCBI Taxonomy" id="2709780"/>
    <lineage>
        <taxon>Bacteria</taxon>
        <taxon>Pseudomonadati</taxon>
        <taxon>Bacteroidota</taxon>
        <taxon>Flavobacteriia</taxon>
        <taxon>Flavobacteriales</taxon>
        <taxon>Flavobacteriaceae</taxon>
        <taxon>Flavobacterium</taxon>
    </lineage>
</organism>
<dbReference type="NCBIfam" id="TIGR04409">
    <property type="entry name" value="LptC_YrbK"/>
    <property type="match status" value="1"/>
</dbReference>
<evidence type="ECO:0000313" key="2">
    <source>
        <dbReference type="Proteomes" id="UP000761423"/>
    </source>
</evidence>
<reference evidence="1 2" key="1">
    <citation type="submission" date="2020-02" db="EMBL/GenBank/DDBJ databases">
        <authorList>
            <person name="Chen W.-M."/>
        </authorList>
    </citation>
    <scope>NUCLEOTIDE SEQUENCE [LARGE SCALE GENOMIC DNA]</scope>
    <source>
        <strain evidence="1 2">TWA-26</strain>
    </source>
</reference>
<dbReference type="InterPro" id="IPR010664">
    <property type="entry name" value="LipoPS_assembly_LptC-rel"/>
</dbReference>
<keyword evidence="2" id="KW-1185">Reference proteome</keyword>
<dbReference type="InterPro" id="IPR026265">
    <property type="entry name" value="LptC"/>
</dbReference>